<dbReference type="InterPro" id="IPR036582">
    <property type="entry name" value="Mao_N_sf"/>
</dbReference>
<protein>
    <submittedName>
        <fullName evidence="3">Copper amine oxidase N-terminal domain-containing protein</fullName>
    </submittedName>
</protein>
<evidence type="ECO:0000256" key="1">
    <source>
        <dbReference type="SAM" id="SignalP"/>
    </source>
</evidence>
<dbReference type="Pfam" id="PF07833">
    <property type="entry name" value="Cu_amine_oxidN1"/>
    <property type="match status" value="1"/>
</dbReference>
<gene>
    <name evidence="3" type="ORF">SAMN05720606_12122</name>
</gene>
<accession>A0A1G5L7C2</accession>
<proteinExistence type="predicted"/>
<evidence type="ECO:0000259" key="2">
    <source>
        <dbReference type="Pfam" id="PF07833"/>
    </source>
</evidence>
<evidence type="ECO:0000313" key="4">
    <source>
        <dbReference type="Proteomes" id="UP000198538"/>
    </source>
</evidence>
<name>A0A1G5L7C2_9BACL</name>
<feature type="domain" description="Copper amine oxidase-like N-terminal" evidence="2">
    <location>
        <begin position="437"/>
        <end position="543"/>
    </location>
</feature>
<evidence type="ECO:0000313" key="3">
    <source>
        <dbReference type="EMBL" id="SCZ08775.1"/>
    </source>
</evidence>
<reference evidence="4" key="1">
    <citation type="submission" date="2016-10" db="EMBL/GenBank/DDBJ databases">
        <authorList>
            <person name="Varghese N."/>
            <person name="Submissions S."/>
        </authorList>
    </citation>
    <scope>NUCLEOTIDE SEQUENCE [LARGE SCALE GENOMIC DNA]</scope>
    <source>
        <strain evidence="4">BL9</strain>
    </source>
</reference>
<keyword evidence="1" id="KW-0732">Signal</keyword>
<dbReference type="AlphaFoldDB" id="A0A1G5L7C2"/>
<dbReference type="Gene3D" id="3.30.457.10">
    <property type="entry name" value="Copper amine oxidase-like, N-terminal domain"/>
    <property type="match status" value="1"/>
</dbReference>
<dbReference type="Proteomes" id="UP000198538">
    <property type="component" value="Unassembled WGS sequence"/>
</dbReference>
<dbReference type="InterPro" id="IPR012854">
    <property type="entry name" value="Cu_amine_oxidase-like_N"/>
</dbReference>
<feature type="chain" id="PRO_5011712064" evidence="1">
    <location>
        <begin position="26"/>
        <end position="548"/>
    </location>
</feature>
<dbReference type="STRING" id="582692.SAMN05720606_12122"/>
<feature type="signal peptide" evidence="1">
    <location>
        <begin position="1"/>
        <end position="25"/>
    </location>
</feature>
<keyword evidence="4" id="KW-1185">Reference proteome</keyword>
<dbReference type="EMBL" id="FMVM01000021">
    <property type="protein sequence ID" value="SCZ08775.1"/>
    <property type="molecule type" value="Genomic_DNA"/>
</dbReference>
<sequence>MKMKMKTFIAPVLSLSLLMPGIAGAAAAPQTSTSMTMMKASVNTPAADLRANLDHLLSEHFALAVTAMAKAYDGAKDADAAYKALDQNALDMQPAIASLYGEAGAKEFERIFRAHNKYTDDLVKATKMGNQAGIKQAQDNINGFVDEFSTFLSTATEGKLPKNAAKQALKVHEDLVQKVFDEYVAGDYTDAYKAYREGFKEMFDVSKALSTAITTQMPEKFNNTKADTKAADLRSALNHLASEHFALSALQMQEQYDGRTAASNALVTAEAGNTADFKAAIASIYGNEGANAFEKIWVTNHVNAQSDYVKAVKDNDATARTAVQKRIDGFTTEFATFLDSATAGNLPKSAAQQALTTHENQVQKVLDQYAAGNYDASYTTNREGFKVMFGVGQALGNAIVTQFNDKFQEAAPTTPAPTPAPDMTTVWMKLNSKMLKINDKTTNMDTTPVLWKNTTYIPLRFLSEGIGATVKWDKKAQQVTVMAGDDTLVFWVNNTVMEVNGMKKNVGSTVFVNKDGRTQVPLRFIAELLQWNVKWAQKDGSITLTKAM</sequence>
<organism evidence="3 4">
    <name type="scientific">Paenibacillus polysaccharolyticus</name>
    <dbReference type="NCBI Taxonomy" id="582692"/>
    <lineage>
        <taxon>Bacteria</taxon>
        <taxon>Bacillati</taxon>
        <taxon>Bacillota</taxon>
        <taxon>Bacilli</taxon>
        <taxon>Bacillales</taxon>
        <taxon>Paenibacillaceae</taxon>
        <taxon>Paenibacillus</taxon>
    </lineage>
</organism>
<dbReference type="SUPFAM" id="SSF55383">
    <property type="entry name" value="Copper amine oxidase, domain N"/>
    <property type="match status" value="2"/>
</dbReference>